<keyword evidence="1" id="KW-0732">Signal</keyword>
<gene>
    <name evidence="2" type="ORF">SPIRO4BDMA_50030</name>
</gene>
<accession>A0A3P3XQH2</accession>
<feature type="chain" id="PRO_5017922533" description="DUF3798 domain-containing protein" evidence="1">
    <location>
        <begin position="25"/>
        <end position="397"/>
    </location>
</feature>
<proteinExistence type="predicted"/>
<organism evidence="2">
    <name type="scientific">uncultured spirochete</name>
    <dbReference type="NCBI Taxonomy" id="156406"/>
    <lineage>
        <taxon>Bacteria</taxon>
        <taxon>Pseudomonadati</taxon>
        <taxon>Spirochaetota</taxon>
        <taxon>Spirochaetia</taxon>
        <taxon>Spirochaetales</taxon>
        <taxon>environmental samples</taxon>
    </lineage>
</organism>
<name>A0A3P3XQH2_9SPIR</name>
<evidence type="ECO:0000256" key="1">
    <source>
        <dbReference type="SAM" id="SignalP"/>
    </source>
</evidence>
<reference evidence="2" key="1">
    <citation type="submission" date="2017-02" db="EMBL/GenBank/DDBJ databases">
        <authorList>
            <person name="Regsiter A."/>
            <person name="William W."/>
        </authorList>
    </citation>
    <scope>NUCLEOTIDE SEQUENCE</scope>
    <source>
        <strain evidence="2">BdmA 4</strain>
    </source>
</reference>
<dbReference type="Pfam" id="PF12683">
    <property type="entry name" value="DUF3798"/>
    <property type="match status" value="1"/>
</dbReference>
<protein>
    <recommendedName>
        <fullName evidence="3">DUF3798 domain-containing protein</fullName>
    </recommendedName>
</protein>
<dbReference type="Gene3D" id="3.40.50.11390">
    <property type="match status" value="1"/>
</dbReference>
<evidence type="ECO:0008006" key="3">
    <source>
        <dbReference type="Google" id="ProtNLM"/>
    </source>
</evidence>
<feature type="signal peptide" evidence="1">
    <location>
        <begin position="1"/>
        <end position="24"/>
    </location>
</feature>
<dbReference type="AlphaFoldDB" id="A0A3P3XQH2"/>
<dbReference type="EMBL" id="FWDO01000005">
    <property type="protein sequence ID" value="SLM18515.1"/>
    <property type="molecule type" value="Genomic_DNA"/>
</dbReference>
<sequence>MKKGLVLALVVGLWLGFSAGAAFADAEFHIGMVTNTVSQSEDGFRAGQAFLKKYGDVANGGMVKHITMPDNFTTEMETTISQIVSLSDDPKMKVIVVDEAVIGVTEAFRRVRERRPDIVLLAGEPQEDPNMITAVADMCVMGDHISRGYTIIYGAKMIGADTFVHISFPRHLGIELLSRRMNIMKEACKDLGLKFVQETAPDPTSDVGVAGAQQYVLEKTPAWIEKYGKNACFFSTNQVHLEPLFIQIAKYGGYFLEGDSPSPLKGYPGAFHLDLSNEKGDWPAIMAKIEKAVIAAGAGGRLGTWAYSATYSMTLGLGEFGKAIAEGKMKASDTKALVKAMETATPGVTWKSTYYRDKNTGVQKKNYVMLMEDTYVFGKGYLHLTDLEVPEKYYKIK</sequence>
<dbReference type="InterPro" id="IPR024258">
    <property type="entry name" value="DUF3798"/>
</dbReference>
<evidence type="ECO:0000313" key="2">
    <source>
        <dbReference type="EMBL" id="SLM18515.1"/>
    </source>
</evidence>
<dbReference type="Gene3D" id="3.40.50.11400">
    <property type="match status" value="1"/>
</dbReference>